<evidence type="ECO:0000259" key="11">
    <source>
        <dbReference type="PROSITE" id="PS52015"/>
    </source>
</evidence>
<dbReference type="PROSITE" id="PS52015">
    <property type="entry name" value="TONB_CTD"/>
    <property type="match status" value="1"/>
</dbReference>
<dbReference type="RefSeq" id="WP_058289947.1">
    <property type="nucleotide sequence ID" value="NZ_CYSD01000031.1"/>
</dbReference>
<dbReference type="AlphaFoldDB" id="A0A0P1GSI6"/>
<dbReference type="SUPFAM" id="SSF74653">
    <property type="entry name" value="TolA/TonB C-terminal domain"/>
    <property type="match status" value="1"/>
</dbReference>
<evidence type="ECO:0000256" key="5">
    <source>
        <dbReference type="ARBA" id="ARBA00022519"/>
    </source>
</evidence>
<dbReference type="InterPro" id="IPR051045">
    <property type="entry name" value="TonB-dependent_transducer"/>
</dbReference>
<protein>
    <recommendedName>
        <fullName evidence="11">TonB C-terminal domain-containing protein</fullName>
    </recommendedName>
</protein>
<evidence type="ECO:0000256" key="9">
    <source>
        <dbReference type="ARBA" id="ARBA00023136"/>
    </source>
</evidence>
<keyword evidence="6" id="KW-0812">Transmembrane</keyword>
<evidence type="ECO:0000256" key="3">
    <source>
        <dbReference type="ARBA" id="ARBA00022448"/>
    </source>
</evidence>
<dbReference type="PANTHER" id="PTHR33446">
    <property type="entry name" value="PROTEIN TONB-RELATED"/>
    <property type="match status" value="1"/>
</dbReference>
<dbReference type="NCBIfam" id="TIGR01352">
    <property type="entry name" value="tonB_Cterm"/>
    <property type="match status" value="1"/>
</dbReference>
<dbReference type="Pfam" id="PF13103">
    <property type="entry name" value="TonB_2"/>
    <property type="match status" value="1"/>
</dbReference>
<keyword evidence="9" id="KW-0472">Membrane</keyword>
<dbReference type="GO" id="GO:0055085">
    <property type="term" value="P:transmembrane transport"/>
    <property type="evidence" value="ECO:0007669"/>
    <property type="project" value="InterPro"/>
</dbReference>
<keyword evidence="7" id="KW-0653">Protein transport</keyword>
<dbReference type="InterPro" id="IPR006260">
    <property type="entry name" value="TonB/TolA_C"/>
</dbReference>
<dbReference type="STRING" id="928856.SAMN04488049_10848"/>
<dbReference type="Gene3D" id="3.30.1150.10">
    <property type="match status" value="1"/>
</dbReference>
<feature type="domain" description="TonB C-terminal" evidence="11">
    <location>
        <begin position="177"/>
        <end position="264"/>
    </location>
</feature>
<feature type="compositionally biased region" description="Low complexity" evidence="10">
    <location>
        <begin position="139"/>
        <end position="155"/>
    </location>
</feature>
<accession>A0A0P1GSI6</accession>
<feature type="region of interest" description="Disordered" evidence="10">
    <location>
        <begin position="121"/>
        <end position="174"/>
    </location>
</feature>
<keyword evidence="13" id="KW-1185">Reference proteome</keyword>
<feature type="compositionally biased region" description="Polar residues" evidence="10">
    <location>
        <begin position="159"/>
        <end position="174"/>
    </location>
</feature>
<dbReference type="EMBL" id="CYSD01000031">
    <property type="protein sequence ID" value="CUH78431.1"/>
    <property type="molecule type" value="Genomic_DNA"/>
</dbReference>
<feature type="compositionally biased region" description="Low complexity" evidence="10">
    <location>
        <begin position="121"/>
        <end position="130"/>
    </location>
</feature>
<comment type="subcellular location">
    <subcellularLocation>
        <location evidence="1">Cell inner membrane</location>
        <topology evidence="1">Single-pass membrane protein</topology>
        <orientation evidence="1">Periplasmic side</orientation>
    </subcellularLocation>
</comment>
<evidence type="ECO:0000256" key="8">
    <source>
        <dbReference type="ARBA" id="ARBA00022989"/>
    </source>
</evidence>
<keyword evidence="5" id="KW-0997">Cell inner membrane</keyword>
<evidence type="ECO:0000313" key="13">
    <source>
        <dbReference type="Proteomes" id="UP000052022"/>
    </source>
</evidence>
<dbReference type="Proteomes" id="UP000052022">
    <property type="component" value="Unassembled WGS sequence"/>
</dbReference>
<dbReference type="GO" id="GO:0031992">
    <property type="term" value="F:energy transducer activity"/>
    <property type="evidence" value="ECO:0007669"/>
    <property type="project" value="TreeGrafter"/>
</dbReference>
<evidence type="ECO:0000256" key="6">
    <source>
        <dbReference type="ARBA" id="ARBA00022692"/>
    </source>
</evidence>
<evidence type="ECO:0000256" key="2">
    <source>
        <dbReference type="ARBA" id="ARBA00006555"/>
    </source>
</evidence>
<dbReference type="OrthoDB" id="8448705at2"/>
<reference evidence="12 13" key="1">
    <citation type="submission" date="2015-09" db="EMBL/GenBank/DDBJ databases">
        <authorList>
            <consortium name="Swine Surveillance"/>
        </authorList>
    </citation>
    <scope>NUCLEOTIDE SEQUENCE [LARGE SCALE GENOMIC DNA]</scope>
    <source>
        <strain evidence="12 13">CECT 7557</strain>
    </source>
</reference>
<name>A0A0P1GSI6_9RHOB</name>
<gene>
    <name evidence="12" type="ORF">TRM7557_01877</name>
</gene>
<comment type="similarity">
    <text evidence="2">Belongs to the TonB family.</text>
</comment>
<evidence type="ECO:0000256" key="7">
    <source>
        <dbReference type="ARBA" id="ARBA00022927"/>
    </source>
</evidence>
<evidence type="ECO:0000256" key="4">
    <source>
        <dbReference type="ARBA" id="ARBA00022475"/>
    </source>
</evidence>
<evidence type="ECO:0000256" key="10">
    <source>
        <dbReference type="SAM" id="MobiDB-lite"/>
    </source>
</evidence>
<evidence type="ECO:0000313" key="12">
    <source>
        <dbReference type="EMBL" id="CUH78431.1"/>
    </source>
</evidence>
<keyword evidence="4" id="KW-1003">Cell membrane</keyword>
<sequence>MKLSQVLFVVGLCASTCVHLGVLRFAEPAPVETAGGAISGSVAIGSSFANLVAGQIEATTGDQSFATRLKPLVTHSPMSAPAVVPDISKLVEPAKIDAVKSAPLVKTVATVAASKVLKPVPEQPQKQVQPAETVRKAARGNAQQSAAAGQTSGVAKGTKASTNAAQKTTAQDVGQKAISSYQGKVLKKIRRAAQRTRSDGVEGTAVVGLHIAANGSIAGLRLVRPSGDPGLDKTAQKAVRKAAPFDPTPNRAPMKVNVLVKISG</sequence>
<keyword evidence="3" id="KW-0813">Transport</keyword>
<keyword evidence="8" id="KW-1133">Transmembrane helix</keyword>
<dbReference type="GO" id="GO:0098797">
    <property type="term" value="C:plasma membrane protein complex"/>
    <property type="evidence" value="ECO:0007669"/>
    <property type="project" value="TreeGrafter"/>
</dbReference>
<proteinExistence type="inferred from homology"/>
<dbReference type="PANTHER" id="PTHR33446:SF2">
    <property type="entry name" value="PROTEIN TONB"/>
    <property type="match status" value="1"/>
</dbReference>
<dbReference type="InterPro" id="IPR037682">
    <property type="entry name" value="TonB_C"/>
</dbReference>
<organism evidence="12 13">
    <name type="scientific">Tritonibacter multivorans</name>
    <dbReference type="NCBI Taxonomy" id="928856"/>
    <lineage>
        <taxon>Bacteria</taxon>
        <taxon>Pseudomonadati</taxon>
        <taxon>Pseudomonadota</taxon>
        <taxon>Alphaproteobacteria</taxon>
        <taxon>Rhodobacterales</taxon>
        <taxon>Paracoccaceae</taxon>
        <taxon>Tritonibacter</taxon>
    </lineage>
</organism>
<evidence type="ECO:0000256" key="1">
    <source>
        <dbReference type="ARBA" id="ARBA00004383"/>
    </source>
</evidence>
<dbReference type="GO" id="GO:0015031">
    <property type="term" value="P:protein transport"/>
    <property type="evidence" value="ECO:0007669"/>
    <property type="project" value="UniProtKB-KW"/>
</dbReference>